<evidence type="ECO:0000256" key="4">
    <source>
        <dbReference type="ARBA" id="ARBA00022840"/>
    </source>
</evidence>
<feature type="domain" description="Poly A polymerase head" evidence="10">
    <location>
        <begin position="33"/>
        <end position="162"/>
    </location>
</feature>
<comment type="function">
    <text evidence="7">Adds poly(A) tail to the 3' end of many RNAs, which usually targets these RNAs for decay. Plays a significant role in the global control of gene expression, through influencing the rate of transcript degradation, and in the general RNA quality control.</text>
</comment>
<comment type="similarity">
    <text evidence="7 8">Belongs to the tRNA nucleotidyltransferase/poly(A) polymerase family.</text>
</comment>
<gene>
    <name evidence="7" type="primary">pcnB</name>
    <name evidence="13" type="ORF">IMCC3088_1954</name>
</gene>
<keyword evidence="4 7" id="KW-0067">ATP-binding</keyword>
<organism evidence="13 14">
    <name type="scientific">Aequoribacter fuscus</name>
    <dbReference type="NCBI Taxonomy" id="2518989"/>
    <lineage>
        <taxon>Bacteria</taxon>
        <taxon>Pseudomonadati</taxon>
        <taxon>Pseudomonadota</taxon>
        <taxon>Gammaproteobacteria</taxon>
        <taxon>Cellvibrionales</taxon>
        <taxon>Halieaceae</taxon>
        <taxon>Aequoribacter</taxon>
    </lineage>
</organism>
<dbReference type="InterPro" id="IPR032828">
    <property type="entry name" value="PolyA_RNA-bd"/>
</dbReference>
<comment type="caution">
    <text evidence="13">The sequence shown here is derived from an EMBL/GenBank/DDBJ whole genome shotgun (WGS) entry which is preliminary data.</text>
</comment>
<dbReference type="GO" id="GO:0003723">
    <property type="term" value="F:RNA binding"/>
    <property type="evidence" value="ECO:0007669"/>
    <property type="project" value="UniProtKB-UniRule"/>
</dbReference>
<dbReference type="AlphaFoldDB" id="F3L330"/>
<evidence type="ECO:0000313" key="13">
    <source>
        <dbReference type="EMBL" id="EGG29270.1"/>
    </source>
</evidence>
<dbReference type="RefSeq" id="WP_009576194.1">
    <property type="nucleotide sequence ID" value="NZ_AEIG01000058.1"/>
</dbReference>
<sequence length="424" mass="48638">MMPTIIDRNFDINKLHHSAVSVALRLNDKGYEAYVVGGAIRDMLLGKTPKDFDVATNATPEQVHALFRGSRIVGRRFQIVHVRMGRDIIEVTTFRGHHSESDNKNTAKQGRSGVLLRDNVFGTLEQDAIRRDLTVNALYYDPVEDTVIDYTEGLRDIAARRLKIIGDPETRYREDPVRMLRVLRFQAKLGFDIDSATNQALNDCAPLLAQIPAARLFDEFLKGFMAGHAKPFSEILLQTPVWQELFPDSAQYIDAKVCYRPMLFAAMGNTDQRINAGQPVTPAFLLAAILWPAVEQGLDLALARGEAPIPAMQSVGQDVILRAIERIAIPKRFTTMMREIWDLQMRMDRRRHRKPLEFAQQKRFRAAYDFLSLRAQAGQDVGAVVDWWTQFQVEHPELESHRQQQHQDEPRKRRRPRPRRRPNP</sequence>
<dbReference type="PANTHER" id="PTHR43051">
    <property type="entry name" value="POLYNUCLEOTIDE ADENYLYLTRANSFERASE FAMILY PROTEIN"/>
    <property type="match status" value="1"/>
</dbReference>
<dbReference type="InterPro" id="IPR052191">
    <property type="entry name" value="tRNA_ntf/polyA_polymerase_I"/>
</dbReference>
<dbReference type="GO" id="GO:0005524">
    <property type="term" value="F:ATP binding"/>
    <property type="evidence" value="ECO:0007669"/>
    <property type="project" value="UniProtKB-UniRule"/>
</dbReference>
<dbReference type="STRING" id="2518989.IMCC3088_1954"/>
<accession>F3L330</accession>
<keyword evidence="3 7" id="KW-0547">Nucleotide-binding</keyword>
<dbReference type="SUPFAM" id="SSF81891">
    <property type="entry name" value="Poly A polymerase C-terminal region-like"/>
    <property type="match status" value="1"/>
</dbReference>
<dbReference type="PANTHER" id="PTHR43051:SF1">
    <property type="entry name" value="POLYNUCLEOTIDE ADENYLYLTRANSFERASE FAMILY PROTEIN"/>
    <property type="match status" value="1"/>
</dbReference>
<dbReference type="Pfam" id="PF12626">
    <property type="entry name" value="PolyA_pol_arg_C"/>
    <property type="match status" value="1"/>
</dbReference>
<feature type="active site" evidence="7">
    <location>
        <position position="53"/>
    </location>
</feature>
<dbReference type="InterPro" id="IPR010206">
    <property type="entry name" value="PolA_pol_I"/>
</dbReference>
<dbReference type="CDD" id="cd05398">
    <property type="entry name" value="NT_ClassII-CCAase"/>
    <property type="match status" value="1"/>
</dbReference>
<name>F3L330_9GAMM</name>
<keyword evidence="14" id="KW-1185">Reference proteome</keyword>
<evidence type="ECO:0000256" key="2">
    <source>
        <dbReference type="ARBA" id="ARBA00022679"/>
    </source>
</evidence>
<dbReference type="SUPFAM" id="SSF81301">
    <property type="entry name" value="Nucleotidyltransferase"/>
    <property type="match status" value="1"/>
</dbReference>
<evidence type="ECO:0000256" key="6">
    <source>
        <dbReference type="ARBA" id="ARBA00023163"/>
    </source>
</evidence>
<feature type="region of interest" description="Disordered" evidence="9">
    <location>
        <begin position="396"/>
        <end position="424"/>
    </location>
</feature>
<reference evidence="13 14" key="1">
    <citation type="journal article" date="2011" name="J. Bacteriol.">
        <title>Genome sequence of strain IMCC3088, a proteorhodopsin-containing marine bacterium belonging to the OM60/NOR5 clade.</title>
        <authorList>
            <person name="Jang Y."/>
            <person name="Oh H.M."/>
            <person name="Kang I."/>
            <person name="Lee K."/>
            <person name="Yang S.J."/>
            <person name="Cho J.C."/>
        </authorList>
    </citation>
    <scope>NUCLEOTIDE SEQUENCE [LARGE SCALE GENOMIC DNA]</scope>
    <source>
        <strain evidence="13 14">IMCC3088</strain>
    </source>
</reference>
<dbReference type="InterPro" id="IPR002646">
    <property type="entry name" value="PolA_pol_head_dom"/>
</dbReference>
<dbReference type="InterPro" id="IPR025866">
    <property type="entry name" value="PolyA_pol_arg_C_dom"/>
</dbReference>
<evidence type="ECO:0000256" key="8">
    <source>
        <dbReference type="RuleBase" id="RU003953"/>
    </source>
</evidence>
<dbReference type="Proteomes" id="UP000005615">
    <property type="component" value="Unassembled WGS sequence"/>
</dbReference>
<keyword evidence="5 7" id="KW-0694">RNA-binding</keyword>
<dbReference type="EMBL" id="AEIG01000058">
    <property type="protein sequence ID" value="EGG29270.1"/>
    <property type="molecule type" value="Genomic_DNA"/>
</dbReference>
<dbReference type="eggNOG" id="COG0617">
    <property type="taxonomic scope" value="Bacteria"/>
</dbReference>
<feature type="active site" evidence="7">
    <location>
        <position position="51"/>
    </location>
</feature>
<dbReference type="HAMAP" id="MF_00957">
    <property type="entry name" value="PolyA_pol"/>
    <property type="match status" value="1"/>
</dbReference>
<dbReference type="EC" id="2.7.7.19" evidence="7"/>
<dbReference type="OrthoDB" id="9805698at2"/>
<dbReference type="InterPro" id="IPR043519">
    <property type="entry name" value="NT_sf"/>
</dbReference>
<evidence type="ECO:0000259" key="12">
    <source>
        <dbReference type="Pfam" id="PF12627"/>
    </source>
</evidence>
<proteinExistence type="inferred from homology"/>
<dbReference type="Gene3D" id="1.10.3090.10">
    <property type="entry name" value="cca-adding enzyme, domain 2"/>
    <property type="match status" value="1"/>
</dbReference>
<evidence type="ECO:0000313" key="14">
    <source>
        <dbReference type="Proteomes" id="UP000005615"/>
    </source>
</evidence>
<evidence type="ECO:0000256" key="9">
    <source>
        <dbReference type="SAM" id="MobiDB-lite"/>
    </source>
</evidence>
<dbReference type="Gene3D" id="3.30.460.10">
    <property type="entry name" value="Beta Polymerase, domain 2"/>
    <property type="match status" value="1"/>
</dbReference>
<evidence type="ECO:0000256" key="3">
    <source>
        <dbReference type="ARBA" id="ARBA00022741"/>
    </source>
</evidence>
<comment type="catalytic activity">
    <reaction evidence="7">
        <text>RNA(n) + ATP = RNA(n)-3'-adenine ribonucleotide + diphosphate</text>
        <dbReference type="Rhea" id="RHEA:11332"/>
        <dbReference type="Rhea" id="RHEA-COMP:14527"/>
        <dbReference type="Rhea" id="RHEA-COMP:17347"/>
        <dbReference type="ChEBI" id="CHEBI:30616"/>
        <dbReference type="ChEBI" id="CHEBI:33019"/>
        <dbReference type="ChEBI" id="CHEBI:140395"/>
        <dbReference type="ChEBI" id="CHEBI:173115"/>
        <dbReference type="EC" id="2.7.7.19"/>
    </reaction>
</comment>
<dbReference type="NCBIfam" id="TIGR01942">
    <property type="entry name" value="pcnB"/>
    <property type="match status" value="1"/>
</dbReference>
<feature type="active site" evidence="7">
    <location>
        <position position="132"/>
    </location>
</feature>
<feature type="compositionally biased region" description="Basic and acidic residues" evidence="9">
    <location>
        <begin position="396"/>
        <end position="411"/>
    </location>
</feature>
<evidence type="ECO:0000256" key="7">
    <source>
        <dbReference type="HAMAP-Rule" id="MF_00957"/>
    </source>
</evidence>
<keyword evidence="1 7" id="KW-0507">mRNA processing</keyword>
<evidence type="ECO:0000256" key="1">
    <source>
        <dbReference type="ARBA" id="ARBA00022664"/>
    </source>
</evidence>
<dbReference type="GO" id="GO:0043633">
    <property type="term" value="P:polyadenylation-dependent RNA catabolic process"/>
    <property type="evidence" value="ECO:0007669"/>
    <property type="project" value="InterPro"/>
</dbReference>
<evidence type="ECO:0000256" key="5">
    <source>
        <dbReference type="ARBA" id="ARBA00022884"/>
    </source>
</evidence>
<feature type="compositionally biased region" description="Basic residues" evidence="9">
    <location>
        <begin position="412"/>
        <end position="424"/>
    </location>
</feature>
<dbReference type="Pfam" id="PF12627">
    <property type="entry name" value="PolyA_pol_RNAbd"/>
    <property type="match status" value="1"/>
</dbReference>
<protein>
    <recommendedName>
        <fullName evidence="7">Poly(A) polymerase I</fullName>
        <shortName evidence="7">PAP I</shortName>
        <ecNumber evidence="7">2.7.7.19</ecNumber>
    </recommendedName>
</protein>
<dbReference type="GO" id="GO:1990817">
    <property type="term" value="F:poly(A) RNA polymerase activity"/>
    <property type="evidence" value="ECO:0007669"/>
    <property type="project" value="UniProtKB-UniRule"/>
</dbReference>
<keyword evidence="2 7" id="KW-0808">Transferase</keyword>
<evidence type="ECO:0000259" key="10">
    <source>
        <dbReference type="Pfam" id="PF01743"/>
    </source>
</evidence>
<feature type="domain" description="tRNA nucleotidyltransferase/poly(A) polymerase RNA and SrmB- binding" evidence="12">
    <location>
        <begin position="190"/>
        <end position="250"/>
    </location>
</feature>
<feature type="domain" description="Polymerase A arginine-rich C-terminal" evidence="11">
    <location>
        <begin position="305"/>
        <end position="421"/>
    </location>
</feature>
<dbReference type="GO" id="GO:0006397">
    <property type="term" value="P:mRNA processing"/>
    <property type="evidence" value="ECO:0007669"/>
    <property type="project" value="UniProtKB-KW"/>
</dbReference>
<evidence type="ECO:0000259" key="11">
    <source>
        <dbReference type="Pfam" id="PF12626"/>
    </source>
</evidence>
<keyword evidence="6 7" id="KW-0804">Transcription</keyword>
<dbReference type="Pfam" id="PF01743">
    <property type="entry name" value="PolyA_pol"/>
    <property type="match status" value="1"/>
</dbReference>